<proteinExistence type="predicted"/>
<dbReference type="EMBL" id="JSZA02000032">
    <property type="protein sequence ID" value="KHD05960.1"/>
    <property type="molecule type" value="Genomic_DNA"/>
</dbReference>
<accession>A0A0A6PQN9</accession>
<evidence type="ECO:0008006" key="4">
    <source>
        <dbReference type="Google" id="ProtNLM"/>
    </source>
</evidence>
<feature type="signal peptide" evidence="1">
    <location>
        <begin position="1"/>
        <end position="20"/>
    </location>
</feature>
<dbReference type="Proteomes" id="UP000030428">
    <property type="component" value="Unassembled WGS sequence"/>
</dbReference>
<name>A0A0A6PQN9_9GAMM</name>
<reference evidence="2 3" key="1">
    <citation type="journal article" date="2016" name="Front. Microbiol.">
        <title>Single-Cell (Meta-)Genomics of a Dimorphic Candidatus Thiomargarita nelsonii Reveals Genomic Plasticity.</title>
        <authorList>
            <person name="Flood B.E."/>
            <person name="Fliss P."/>
            <person name="Jones D.S."/>
            <person name="Dick G.J."/>
            <person name="Jain S."/>
            <person name="Kaster A.K."/>
            <person name="Winkel M."/>
            <person name="Mussmann M."/>
            <person name="Bailey J."/>
        </authorList>
    </citation>
    <scope>NUCLEOTIDE SEQUENCE [LARGE SCALE GENOMIC DNA]</scope>
    <source>
        <strain evidence="2">Hydrate Ridge</strain>
    </source>
</reference>
<sequence length="280" mass="31135">MKTKILILTFFLYAVVSAVAAQTEISLYHAPINYDEQSFRKDGKTTGLYAAYRSASGYVWEGAVENTQIDYVENTQIDYELGTDLDQTDVTLALTRHWQSSHAYRFGLHAISSDDTDEAFTLFAGFSRYHPYDDSYGGSVYYSHYPNIDLQVWQAVPKVGKYLGDPITTGTFLIQGKLNLIAIEDGNTYFSAEGEVSWYYGDVSLSLGAWGGTQLCAVRDDGFVVYNSADKHTGGVTFQAGYALTDNTRLNISIDQEQVTETTGTDTEVTVYSLSLKHTF</sequence>
<keyword evidence="1" id="KW-0732">Signal</keyword>
<comment type="caution">
    <text evidence="2">The sequence shown here is derived from an EMBL/GenBank/DDBJ whole genome shotgun (WGS) entry which is preliminary data.</text>
</comment>
<feature type="chain" id="PRO_5007387973" description="Secreted protein" evidence="1">
    <location>
        <begin position="21"/>
        <end position="280"/>
    </location>
</feature>
<evidence type="ECO:0000256" key="1">
    <source>
        <dbReference type="SAM" id="SignalP"/>
    </source>
</evidence>
<gene>
    <name evidence="2" type="ORF">PN36_10590</name>
</gene>
<protein>
    <recommendedName>
        <fullName evidence="4">Secreted protein</fullName>
    </recommendedName>
</protein>
<evidence type="ECO:0000313" key="2">
    <source>
        <dbReference type="EMBL" id="KHD05960.1"/>
    </source>
</evidence>
<dbReference type="AlphaFoldDB" id="A0A0A6PQN9"/>
<keyword evidence="3" id="KW-1185">Reference proteome</keyword>
<organism evidence="2 3">
    <name type="scientific">Candidatus Thiomargarita nelsonii</name>
    <dbReference type="NCBI Taxonomy" id="1003181"/>
    <lineage>
        <taxon>Bacteria</taxon>
        <taxon>Pseudomonadati</taxon>
        <taxon>Pseudomonadota</taxon>
        <taxon>Gammaproteobacteria</taxon>
        <taxon>Thiotrichales</taxon>
        <taxon>Thiotrichaceae</taxon>
        <taxon>Thiomargarita</taxon>
    </lineage>
</organism>
<evidence type="ECO:0000313" key="3">
    <source>
        <dbReference type="Proteomes" id="UP000030428"/>
    </source>
</evidence>